<keyword evidence="4" id="KW-1185">Reference proteome</keyword>
<evidence type="ECO:0000256" key="1">
    <source>
        <dbReference type="SAM" id="MobiDB-lite"/>
    </source>
</evidence>
<comment type="caution">
    <text evidence="3">The sequence shown here is derived from an EMBL/GenBank/DDBJ whole genome shotgun (WGS) entry which is preliminary data.</text>
</comment>
<evidence type="ECO:0000313" key="4">
    <source>
        <dbReference type="Proteomes" id="UP000696485"/>
    </source>
</evidence>
<dbReference type="GO" id="GO:0019005">
    <property type="term" value="C:SCF ubiquitin ligase complex"/>
    <property type="evidence" value="ECO:0007669"/>
    <property type="project" value="TreeGrafter"/>
</dbReference>
<feature type="compositionally biased region" description="Acidic residues" evidence="1">
    <location>
        <begin position="824"/>
        <end position="841"/>
    </location>
</feature>
<dbReference type="SUPFAM" id="SSF81383">
    <property type="entry name" value="F-box domain"/>
    <property type="match status" value="1"/>
</dbReference>
<feature type="region of interest" description="Disordered" evidence="1">
    <location>
        <begin position="329"/>
        <end position="389"/>
    </location>
</feature>
<feature type="region of interest" description="Disordered" evidence="1">
    <location>
        <begin position="1"/>
        <end position="22"/>
    </location>
</feature>
<feature type="compositionally biased region" description="Acidic residues" evidence="1">
    <location>
        <begin position="353"/>
        <end position="367"/>
    </location>
</feature>
<evidence type="ECO:0000313" key="3">
    <source>
        <dbReference type="EMBL" id="KAF9334458.1"/>
    </source>
</evidence>
<dbReference type="PROSITE" id="PS50181">
    <property type="entry name" value="FBOX"/>
    <property type="match status" value="1"/>
</dbReference>
<protein>
    <recommendedName>
        <fullName evidence="2">F-box domain-containing protein</fullName>
    </recommendedName>
</protein>
<feature type="compositionally biased region" description="Acidic residues" evidence="1">
    <location>
        <begin position="332"/>
        <end position="343"/>
    </location>
</feature>
<dbReference type="InterPro" id="IPR032675">
    <property type="entry name" value="LRR_dom_sf"/>
</dbReference>
<accession>A0A9P5VP45</accession>
<feature type="domain" description="F-box" evidence="2">
    <location>
        <begin position="66"/>
        <end position="112"/>
    </location>
</feature>
<organism evidence="3 4">
    <name type="scientific">Podila minutissima</name>
    <dbReference type="NCBI Taxonomy" id="64525"/>
    <lineage>
        <taxon>Eukaryota</taxon>
        <taxon>Fungi</taxon>
        <taxon>Fungi incertae sedis</taxon>
        <taxon>Mucoromycota</taxon>
        <taxon>Mortierellomycotina</taxon>
        <taxon>Mortierellomycetes</taxon>
        <taxon>Mortierellales</taxon>
        <taxon>Mortierellaceae</taxon>
        <taxon>Podila</taxon>
    </lineage>
</organism>
<dbReference type="GO" id="GO:0031146">
    <property type="term" value="P:SCF-dependent proteasomal ubiquitin-dependent protein catabolic process"/>
    <property type="evidence" value="ECO:0007669"/>
    <property type="project" value="TreeGrafter"/>
</dbReference>
<dbReference type="InterPro" id="IPR001810">
    <property type="entry name" value="F-box_dom"/>
</dbReference>
<gene>
    <name evidence="3" type="ORF">BG006_002111</name>
</gene>
<name>A0A9P5VP45_9FUNG</name>
<dbReference type="Pfam" id="PF12937">
    <property type="entry name" value="F-box-like"/>
    <property type="match status" value="1"/>
</dbReference>
<dbReference type="SUPFAM" id="SSF52047">
    <property type="entry name" value="RNI-like"/>
    <property type="match status" value="1"/>
</dbReference>
<dbReference type="SMART" id="SM00256">
    <property type="entry name" value="FBOX"/>
    <property type="match status" value="1"/>
</dbReference>
<reference evidence="3" key="1">
    <citation type="journal article" date="2020" name="Fungal Divers.">
        <title>Resolving the Mortierellaceae phylogeny through synthesis of multi-gene phylogenetics and phylogenomics.</title>
        <authorList>
            <person name="Vandepol N."/>
            <person name="Liber J."/>
            <person name="Desiro A."/>
            <person name="Na H."/>
            <person name="Kennedy M."/>
            <person name="Barry K."/>
            <person name="Grigoriev I.V."/>
            <person name="Miller A.N."/>
            <person name="O'Donnell K."/>
            <person name="Stajich J.E."/>
            <person name="Bonito G."/>
        </authorList>
    </citation>
    <scope>NUCLEOTIDE SEQUENCE</scope>
    <source>
        <strain evidence="3">NVP1</strain>
    </source>
</reference>
<feature type="region of interest" description="Disordered" evidence="1">
    <location>
        <begin position="552"/>
        <end position="599"/>
    </location>
</feature>
<dbReference type="Proteomes" id="UP000696485">
    <property type="component" value="Unassembled WGS sequence"/>
</dbReference>
<feature type="compositionally biased region" description="Basic and acidic residues" evidence="1">
    <location>
        <begin position="552"/>
        <end position="564"/>
    </location>
</feature>
<dbReference type="InterPro" id="IPR036047">
    <property type="entry name" value="F-box-like_dom_sf"/>
</dbReference>
<dbReference type="AlphaFoldDB" id="A0A9P5VP45"/>
<feature type="compositionally biased region" description="Low complexity" evidence="1">
    <location>
        <begin position="847"/>
        <end position="859"/>
    </location>
</feature>
<dbReference type="InterPro" id="IPR057207">
    <property type="entry name" value="FBXL15_LRR"/>
</dbReference>
<dbReference type="Pfam" id="PF25372">
    <property type="entry name" value="DUF7885"/>
    <property type="match status" value="2"/>
</dbReference>
<dbReference type="InterPro" id="IPR006553">
    <property type="entry name" value="Leu-rich_rpt_Cys-con_subtyp"/>
</dbReference>
<proteinExistence type="predicted"/>
<dbReference type="SMART" id="SM00367">
    <property type="entry name" value="LRR_CC"/>
    <property type="match status" value="11"/>
</dbReference>
<feature type="region of interest" description="Disordered" evidence="1">
    <location>
        <begin position="824"/>
        <end position="868"/>
    </location>
</feature>
<dbReference type="PANTHER" id="PTHR13318">
    <property type="entry name" value="PARTNER OF PAIRED, ISOFORM B-RELATED"/>
    <property type="match status" value="1"/>
</dbReference>
<sequence>MPSTSIKWASPRKKLGKSSTSMMSQALEAESNQYRQQQLGHLSNSRMLSVGLGSNKAHNFYRRRGKLGFDKLPREIRVHVFRYLTTFQLIRVSRVSRAWRSTALDGSLWKVIDTTRYYKIIQDDQLLNLGVSASGFLRYVNFRGCAQLSSDSLSMIAEHCPNVERLDLTGCRQLSSKALADVCMNMTSLIHLDLASLSAVNDYTLQAMAVYCRSLRVLNLAWCRHITGAGLSKLTKSCQELQKLNVSGCSGMEDRWMPTMGMNLPRLKELCLNGCQSLTDRGLIGLLSGLSVGSTKKYRKRRIVRRLSSSIRVATLGEDSLVNYSSSCLDDNNYDEDDEDSLDEMDKGRESDNEASDLDDDDTEEWAEGAQGGLGLPGPSQSAPLAHQEGPQTRLRYLGLSLCRQLTQEALRAVGHHCSRHLRRLEISGCENFGDEGLVYLAQHCTGLRLLDLEDDRLLTDASLRAFGMHLPHLERVCLSYCENITDQGVLRMLKPLTVNPNTPINMAVNPDKFCSKLAHLELDNCLLVTDRLLLEFANVLEGRRIKAIEKQREKERKREERRERIRQKKKKPVCSSEHQDEDEDNLETDRRHKLGRSESSLRSLVKIVQNSMPSTSYRTAYPSSVEERARLPFISSAPVNIPTAPYRYHPALVAAAAASTSSFSSSPSPLQPRGVMASTSVSEEMAIKKAGQKPILHIITPTRSTSTSSTTSFTSSSSLPLWPSALQSRRAMPPRPQVRRPQPPTIQIFDCRNISLEGVEAAQKKCESLVIKSYYSWTNPRTPTSVSTTRVRRPYSSTSSSFGVIVSSSGYFGSSYGGIEFGEEEEEDDDEDGTEDDEEAASAGNSHSSLHQLQLQHQQHQHPQRARSLFHRARLGLVGRGRDRDHQCHIL</sequence>
<evidence type="ECO:0000259" key="2">
    <source>
        <dbReference type="PROSITE" id="PS50181"/>
    </source>
</evidence>
<dbReference type="Gene3D" id="3.80.10.10">
    <property type="entry name" value="Ribonuclease Inhibitor"/>
    <property type="match status" value="2"/>
</dbReference>
<dbReference type="EMBL" id="JAAAUY010000147">
    <property type="protein sequence ID" value="KAF9334458.1"/>
    <property type="molecule type" value="Genomic_DNA"/>
</dbReference>